<feature type="compositionally biased region" description="Acidic residues" evidence="2">
    <location>
        <begin position="197"/>
        <end position="207"/>
    </location>
</feature>
<feature type="non-terminal residue" evidence="3">
    <location>
        <position position="1"/>
    </location>
</feature>
<feature type="region of interest" description="Disordered" evidence="2">
    <location>
        <begin position="1125"/>
        <end position="1150"/>
    </location>
</feature>
<keyword evidence="4" id="KW-1185">Reference proteome</keyword>
<comment type="caution">
    <text evidence="3">The sequence shown here is derived from an EMBL/GenBank/DDBJ whole genome shotgun (WGS) entry which is preliminary data.</text>
</comment>
<feature type="compositionally biased region" description="Basic and acidic residues" evidence="2">
    <location>
        <begin position="130"/>
        <end position="148"/>
    </location>
</feature>
<dbReference type="SUPFAM" id="SSF47576">
    <property type="entry name" value="Calponin-homology domain, CH-domain"/>
    <property type="match status" value="1"/>
</dbReference>
<feature type="region of interest" description="Disordered" evidence="2">
    <location>
        <begin position="130"/>
        <end position="210"/>
    </location>
</feature>
<dbReference type="OrthoDB" id="10017054at2759"/>
<feature type="compositionally biased region" description="Low complexity" evidence="2">
    <location>
        <begin position="1134"/>
        <end position="1148"/>
    </location>
</feature>
<accession>A0A9P6KCR6</accession>
<organism evidence="3 4">
    <name type="scientific">Lunasporangiospora selenospora</name>
    <dbReference type="NCBI Taxonomy" id="979761"/>
    <lineage>
        <taxon>Eukaryota</taxon>
        <taxon>Fungi</taxon>
        <taxon>Fungi incertae sedis</taxon>
        <taxon>Mucoromycota</taxon>
        <taxon>Mortierellomycotina</taxon>
        <taxon>Mortierellomycetes</taxon>
        <taxon>Mortierellales</taxon>
        <taxon>Mortierellaceae</taxon>
        <taxon>Lunasporangiospora</taxon>
    </lineage>
</organism>
<dbReference type="InterPro" id="IPR036872">
    <property type="entry name" value="CH_dom_sf"/>
</dbReference>
<feature type="region of interest" description="Disordered" evidence="2">
    <location>
        <begin position="1713"/>
        <end position="1740"/>
    </location>
</feature>
<feature type="coiled-coil region" evidence="1">
    <location>
        <begin position="1511"/>
        <end position="1582"/>
    </location>
</feature>
<feature type="compositionally biased region" description="Polar residues" evidence="2">
    <location>
        <begin position="174"/>
        <end position="184"/>
    </location>
</feature>
<dbReference type="Gene3D" id="1.10.418.10">
    <property type="entry name" value="Calponin-like domain"/>
    <property type="match status" value="1"/>
</dbReference>
<feature type="coiled-coil region" evidence="1">
    <location>
        <begin position="950"/>
        <end position="1037"/>
    </location>
</feature>
<evidence type="ECO:0000313" key="3">
    <source>
        <dbReference type="EMBL" id="KAF9580121.1"/>
    </source>
</evidence>
<feature type="coiled-coil region" evidence="1">
    <location>
        <begin position="501"/>
        <end position="550"/>
    </location>
</feature>
<dbReference type="EMBL" id="JAABOA010002268">
    <property type="protein sequence ID" value="KAF9580121.1"/>
    <property type="molecule type" value="Genomic_DNA"/>
</dbReference>
<feature type="compositionally biased region" description="Basic and acidic residues" evidence="2">
    <location>
        <begin position="156"/>
        <end position="168"/>
    </location>
</feature>
<protein>
    <submittedName>
        <fullName evidence="3">Uncharacterized protein</fullName>
    </submittedName>
</protein>
<feature type="coiled-coil region" evidence="1">
    <location>
        <begin position="1358"/>
        <end position="1396"/>
    </location>
</feature>
<reference evidence="3" key="1">
    <citation type="journal article" date="2020" name="Fungal Divers.">
        <title>Resolving the Mortierellaceae phylogeny through synthesis of multi-gene phylogenetics and phylogenomics.</title>
        <authorList>
            <person name="Vandepol N."/>
            <person name="Liber J."/>
            <person name="Desiro A."/>
            <person name="Na H."/>
            <person name="Kennedy M."/>
            <person name="Barry K."/>
            <person name="Grigoriev I.V."/>
            <person name="Miller A.N."/>
            <person name="O'Donnell K."/>
            <person name="Stajich J.E."/>
            <person name="Bonito G."/>
        </authorList>
    </citation>
    <scope>NUCLEOTIDE SEQUENCE</scope>
    <source>
        <strain evidence="3">KOD1015</strain>
    </source>
</reference>
<evidence type="ECO:0000256" key="2">
    <source>
        <dbReference type="SAM" id="MobiDB-lite"/>
    </source>
</evidence>
<feature type="coiled-coil region" evidence="1">
    <location>
        <begin position="802"/>
        <end position="857"/>
    </location>
</feature>
<keyword evidence="1" id="KW-0175">Coiled coil</keyword>
<evidence type="ECO:0000256" key="1">
    <source>
        <dbReference type="SAM" id="Coils"/>
    </source>
</evidence>
<name>A0A9P6KCR6_9FUNG</name>
<gene>
    <name evidence="3" type="ORF">BGW38_003356</name>
</gene>
<feature type="non-terminal residue" evidence="3">
    <location>
        <position position="1740"/>
    </location>
</feature>
<sequence>STDEWRRTLTQAFDLACEKMALPRLLDPEDLVDVETPDERSIMAYVSEYYLVMSKYQHEEDPAQAAQRRDLRIQAKRARLALAGEDMQVAQQRIQEEENRKRLEEQEELERIRLRRMEIEGWSIRAAEKAKEEEEALRRRREEEEEKRQQRKQRREQRERERVDHQRQDYGLSPKSSTAGSSILDTVFSESEHEYSDSETEMSDPQEQEQRQRVLNEKLAEYHQGIIELSEWIKQQDVAFPRPPDTSSPLDRARDLEPLVDAIKKIEEEQAVKEHLMSHLHDVREELLEYENPDLPPEQISEMDKRWWELETIWTALSNRVVEAKDAAEEVKWIIDCSQEIIRVNGEILKFESQLEAAAKKRSEETPQDRCVKSALEQQDVNLSSISFLLKTYVDFLTSLMDPKVHHYTAPEHLTALNNELTTVRLPHLAVIIEQAQKNLANDRLLRSFLDAFILSEAWIGESVEWLANIENPVFVTRDVWHGTETVKGYLARDSSKDLDLDFYAAEVEDLKTELGEEQSEVNTFRSSGFAKLDEQAKAAEKSLRETEDNTADETIAVVHELMDGVMKNLVKVENLLPKEADHCAYTARVLNYLIEADLVLEQLEYAVEAIQKWEMRQPDEEVEARIISTEKGLSQVDYSLEADSRTPAVRESVPARHHGLKSLVKDLRACFSEKQVAIHGDRQMKQFLERTLSCQEDLRELRARLEDSAPMTGFGLEDPTPFDTFAARTEETGKSLDSYENLGYSKYVDFGALVKAMAMTSAGRHDPATVANKLESVERLKNDIRALFGDRVRDVQTVAECREVAQSLKALREELAGVETDLIELEHVEPDKRANLVELGNKANQLNSQYALLEQNSVFRFLAKDPTCTELLKEIKDRQSSIQTTQERLHVKLDIKEKWNFAWESFSDRAKTLEEYLVEVEQDICGRDVYTVDVVGVTDKGWRGGENGLREVETANAETEQSLNDVKTSRMTELSTLAKALKQIIEQAGGIENLDESRAIQAQEIEKIQKDLREHLQKLSEMNAQENARVEMLRQRLTWLQRLDQSKAETDSLKQACQDTVQSYAKVLEACKSSNDTSDLNMAAAERMEKDIQHIATGVSTQKKKAFDKGIRAHSKLLETMTKAAGSAKDIQPSISTESTPSSPSSSLGKLEDELVEFKDGYESLDHQLDYAKALAEYAARVASFLEKMEETDHQLVAITSELKAEDQEASPESLTKVAKFRQELDQLAKEFEQISVLKSRLDRTMEQNQYLEPLLTAYKDLLQYQDGLRSLVTDLNSHQQWIKDSQQELQSSTAHLDKLHSYLDESIAKKFNSLEELSTLTLAIDQQSNHVDAKKEEFLRIKKQIQSTLQMATPHSKKLQEQLESSLEEMEQEIRQLESGLLKASRQIECHKKRRSWETAYKEAKGWCRNFEKSVEDFVEQQARWSGKGDQEDKAALAELEAATADFEARLKTFEDHTKSGVNKAWPKYCGSLVYVDARAPESLEREQSILEGEEIERMKAWVAYSAGVVKQRKALAEIAEQMRDLEKMKDQLALLKNLSQADLANSDSVADGVNGYISIKDLEHRVRSLSQEIETCLGALPFPLNHATDGTLEVSRRANDMIRKQVDDNRGKVFMTVQTLEDVLSTRDLSRKQFKLEAICRDQDLNIQEKNQRLEKISGLVQWANETSALVAGLLSKESSKLVDGSSGDMAATAGEKDLNAANLLRNNLQHGQSQREPSMSTLSSMRHSDSIPSLAT</sequence>
<proteinExistence type="predicted"/>
<evidence type="ECO:0000313" key="4">
    <source>
        <dbReference type="Proteomes" id="UP000780801"/>
    </source>
</evidence>
<dbReference type="Proteomes" id="UP000780801">
    <property type="component" value="Unassembled WGS sequence"/>
</dbReference>